<dbReference type="GeneID" id="108287899"/>
<evidence type="ECO:0000256" key="12">
    <source>
        <dbReference type="ARBA" id="ARBA00023157"/>
    </source>
</evidence>
<dbReference type="GO" id="GO:0007163">
    <property type="term" value="P:establishment or maintenance of cell polarity"/>
    <property type="evidence" value="ECO:0007669"/>
    <property type="project" value="Ensembl"/>
</dbReference>
<feature type="transmembrane region" description="Helical" evidence="18">
    <location>
        <begin position="198"/>
        <end position="221"/>
    </location>
</feature>
<evidence type="ECO:0000256" key="2">
    <source>
        <dbReference type="ARBA" id="ARBA00004496"/>
    </source>
</evidence>
<dbReference type="PANTHER" id="PTHR47247:SF1">
    <property type="entry name" value="KUNITZ-TYPE PROTEASE INHIBITOR 2"/>
    <property type="match status" value="1"/>
</dbReference>
<dbReference type="CTD" id="10653"/>
<dbReference type="InterPro" id="IPR020901">
    <property type="entry name" value="Prtase_inh_Kunz-CS"/>
</dbReference>
<evidence type="ECO:0000313" key="22">
    <source>
        <dbReference type="Proteomes" id="UP000233040"/>
    </source>
</evidence>
<dbReference type="SUPFAM" id="SSF57362">
    <property type="entry name" value="BPTI-like"/>
    <property type="match status" value="2"/>
</dbReference>
<keyword evidence="11 18" id="KW-0472">Membrane</keyword>
<protein>
    <recommendedName>
        <fullName evidence="15">Kunitz-type protease inhibitor 2</fullName>
    </recommendedName>
    <alternativeName>
        <fullName evidence="16">Hepatocyte growth factor activator inhibitor type 2</fullName>
    </alternativeName>
</protein>
<dbReference type="GO" id="GO:0071711">
    <property type="term" value="P:basement membrane organization"/>
    <property type="evidence" value="ECO:0007669"/>
    <property type="project" value="Ensembl"/>
</dbReference>
<dbReference type="GeneTree" id="ENSGT00940000160348"/>
<evidence type="ECO:0000256" key="7">
    <source>
        <dbReference type="ARBA" id="ARBA00022729"/>
    </source>
</evidence>
<name>A0A2K5PVB2_CEBIM</name>
<dbReference type="GO" id="GO:0022408">
    <property type="term" value="P:negative regulation of cell-cell adhesion"/>
    <property type="evidence" value="ECO:0007669"/>
    <property type="project" value="Ensembl"/>
</dbReference>
<dbReference type="PANTHER" id="PTHR47247">
    <property type="entry name" value="KUNITZ-TYPE PROTEASE INHIBITOR 2"/>
    <property type="match status" value="1"/>
</dbReference>
<evidence type="ECO:0000256" key="19">
    <source>
        <dbReference type="SAM" id="SignalP"/>
    </source>
</evidence>
<keyword evidence="9" id="KW-0722">Serine protease inhibitor</keyword>
<dbReference type="CDD" id="cd22622">
    <property type="entry name" value="Kunitz_HAI2_2-like"/>
    <property type="match status" value="1"/>
</dbReference>
<dbReference type="GO" id="GO:0001843">
    <property type="term" value="P:neural tube closure"/>
    <property type="evidence" value="ECO:0007669"/>
    <property type="project" value="Ensembl"/>
</dbReference>
<keyword evidence="13" id="KW-0325">Glycoprotein</keyword>
<dbReference type="InterPro" id="IPR036880">
    <property type="entry name" value="Kunitz_BPTI_sf"/>
</dbReference>
<keyword evidence="3" id="KW-1003">Cell membrane</keyword>
<dbReference type="PROSITE" id="PS50279">
    <property type="entry name" value="BPTI_KUNITZ_2"/>
    <property type="match status" value="2"/>
</dbReference>
<dbReference type="RefSeq" id="XP_017362097.1">
    <property type="nucleotide sequence ID" value="XM_017506608.2"/>
</dbReference>
<keyword evidence="8" id="KW-0677">Repeat</keyword>
<feature type="domain" description="BPTI/Kunitz inhibitor" evidence="20">
    <location>
        <begin position="38"/>
        <end position="88"/>
    </location>
</feature>
<evidence type="ECO:0000256" key="17">
    <source>
        <dbReference type="SAM" id="MobiDB-lite"/>
    </source>
</evidence>
<dbReference type="GO" id="GO:0005886">
    <property type="term" value="C:plasma membrane"/>
    <property type="evidence" value="ECO:0007669"/>
    <property type="project" value="UniProtKB-SubCell"/>
</dbReference>
<reference evidence="21" key="2">
    <citation type="submission" date="2025-09" db="UniProtKB">
        <authorList>
            <consortium name="Ensembl"/>
        </authorList>
    </citation>
    <scope>IDENTIFICATION</scope>
</reference>
<dbReference type="GO" id="GO:2000146">
    <property type="term" value="P:negative regulation of cell motility"/>
    <property type="evidence" value="ECO:0007669"/>
    <property type="project" value="Ensembl"/>
</dbReference>
<evidence type="ECO:0000259" key="20">
    <source>
        <dbReference type="PROSITE" id="PS50279"/>
    </source>
</evidence>
<evidence type="ECO:0000256" key="15">
    <source>
        <dbReference type="ARBA" id="ARBA00071442"/>
    </source>
</evidence>
<dbReference type="OMA" id="KEECMHR"/>
<dbReference type="InterPro" id="IPR002223">
    <property type="entry name" value="Kunitz_BPTI"/>
</dbReference>
<dbReference type="FunFam" id="4.10.410.10:FF:000014">
    <property type="entry name" value="Serine peptidase inhibitor, Kunitz type, 2"/>
    <property type="match status" value="2"/>
</dbReference>
<dbReference type="Proteomes" id="UP000233040">
    <property type="component" value="Unassembled WGS sequence"/>
</dbReference>
<dbReference type="KEGG" id="cimi:108287899"/>
<evidence type="ECO:0000256" key="13">
    <source>
        <dbReference type="ARBA" id="ARBA00023180"/>
    </source>
</evidence>
<feature type="region of interest" description="Disordered" evidence="17">
    <location>
        <begin position="99"/>
        <end position="125"/>
    </location>
</feature>
<evidence type="ECO:0000256" key="16">
    <source>
        <dbReference type="ARBA" id="ARBA00082650"/>
    </source>
</evidence>
<feature type="domain" description="BPTI/Kunitz inhibitor" evidence="20">
    <location>
        <begin position="133"/>
        <end position="183"/>
    </location>
</feature>
<dbReference type="GO" id="GO:0060672">
    <property type="term" value="P:epithelial cell morphogenesis involved in placental branching"/>
    <property type="evidence" value="ECO:0007669"/>
    <property type="project" value="Ensembl"/>
</dbReference>
<evidence type="ECO:0000256" key="4">
    <source>
        <dbReference type="ARBA" id="ARBA00022490"/>
    </source>
</evidence>
<keyword evidence="7 19" id="KW-0732">Signal</keyword>
<evidence type="ECO:0000256" key="18">
    <source>
        <dbReference type="SAM" id="Phobius"/>
    </source>
</evidence>
<dbReference type="AlphaFoldDB" id="A0A2K5PVB2"/>
<accession>A0A2K5PVB2</accession>
<keyword evidence="22" id="KW-1185">Reference proteome</keyword>
<keyword evidence="5" id="KW-0646">Protease inhibitor</keyword>
<keyword evidence="10 18" id="KW-1133">Transmembrane helix</keyword>
<feature type="chain" id="PRO_5014371385" description="Kunitz-type protease inhibitor 2" evidence="19">
    <location>
        <begin position="28"/>
        <end position="252"/>
    </location>
</feature>
<dbReference type="PRINTS" id="PR00759">
    <property type="entry name" value="BASICPTASE"/>
</dbReference>
<proteinExistence type="predicted"/>
<evidence type="ECO:0000256" key="8">
    <source>
        <dbReference type="ARBA" id="ARBA00022737"/>
    </source>
</evidence>
<evidence type="ECO:0000256" key="5">
    <source>
        <dbReference type="ARBA" id="ARBA00022690"/>
    </source>
</evidence>
<dbReference type="STRING" id="9516.ENSCCAP00000007569"/>
<evidence type="ECO:0000256" key="14">
    <source>
        <dbReference type="ARBA" id="ARBA00061907"/>
    </source>
</evidence>
<evidence type="ECO:0000313" key="21">
    <source>
        <dbReference type="Ensembl" id="ENSCCAP00000007569.1"/>
    </source>
</evidence>
<keyword evidence="6 18" id="KW-0812">Transmembrane</keyword>
<feature type="signal peptide" evidence="19">
    <location>
        <begin position="1"/>
        <end position="27"/>
    </location>
</feature>
<dbReference type="PROSITE" id="PS00280">
    <property type="entry name" value="BPTI_KUNITZ_1"/>
    <property type="match status" value="1"/>
</dbReference>
<dbReference type="CDD" id="cd22621">
    <property type="entry name" value="Kunitz_HAI2_1-like"/>
    <property type="match status" value="1"/>
</dbReference>
<dbReference type="Pfam" id="PF00014">
    <property type="entry name" value="Kunitz_BPTI"/>
    <property type="match status" value="2"/>
</dbReference>
<evidence type="ECO:0000256" key="9">
    <source>
        <dbReference type="ARBA" id="ARBA00022900"/>
    </source>
</evidence>
<keyword evidence="4" id="KW-0963">Cytoplasm</keyword>
<dbReference type="Ensembl" id="ENSCCAT00000024945.1">
    <property type="protein sequence ID" value="ENSCCAP00000007569.1"/>
    <property type="gene ID" value="ENSCCAG00000021538.1"/>
</dbReference>
<dbReference type="GO" id="GO:0004867">
    <property type="term" value="F:serine-type endopeptidase inhibitor activity"/>
    <property type="evidence" value="ECO:0007669"/>
    <property type="project" value="UniProtKB-KW"/>
</dbReference>
<comment type="subunit">
    <text evidence="14">Interacts with TMPRSS13; the interaction promotes the phosphorylation and cell membrane localization of TMPRSS13.</text>
</comment>
<dbReference type="SMART" id="SM00131">
    <property type="entry name" value="KU"/>
    <property type="match status" value="2"/>
</dbReference>
<evidence type="ECO:0000256" key="10">
    <source>
        <dbReference type="ARBA" id="ARBA00022989"/>
    </source>
</evidence>
<keyword evidence="12" id="KW-1015">Disulfide bond</keyword>
<evidence type="ECO:0000256" key="11">
    <source>
        <dbReference type="ARBA" id="ARBA00023136"/>
    </source>
</evidence>
<organism evidence="21 22">
    <name type="scientific">Cebus imitator</name>
    <name type="common">Panamanian white-faced capuchin</name>
    <name type="synonym">Cebus capucinus imitator</name>
    <dbReference type="NCBI Taxonomy" id="2715852"/>
    <lineage>
        <taxon>Eukaryota</taxon>
        <taxon>Metazoa</taxon>
        <taxon>Chordata</taxon>
        <taxon>Craniata</taxon>
        <taxon>Vertebrata</taxon>
        <taxon>Euteleostomi</taxon>
        <taxon>Mammalia</taxon>
        <taxon>Eutheria</taxon>
        <taxon>Euarchontoglires</taxon>
        <taxon>Primates</taxon>
        <taxon>Haplorrhini</taxon>
        <taxon>Platyrrhini</taxon>
        <taxon>Cebidae</taxon>
        <taxon>Cebinae</taxon>
        <taxon>Cebus</taxon>
    </lineage>
</organism>
<reference evidence="21" key="1">
    <citation type="submission" date="2025-08" db="UniProtKB">
        <authorList>
            <consortium name="Ensembl"/>
        </authorList>
    </citation>
    <scope>IDENTIFICATION</scope>
</reference>
<evidence type="ECO:0000256" key="3">
    <source>
        <dbReference type="ARBA" id="ARBA00022475"/>
    </source>
</evidence>
<evidence type="ECO:0000256" key="6">
    <source>
        <dbReference type="ARBA" id="ARBA00022692"/>
    </source>
</evidence>
<gene>
    <name evidence="21" type="primary">SPINT2</name>
</gene>
<comment type="subcellular location">
    <subcellularLocation>
        <location evidence="1">Cell membrane</location>
        <topology evidence="1">Single-pass type I membrane protein</topology>
    </subcellularLocation>
    <subcellularLocation>
        <location evidence="2">Cytoplasm</location>
    </subcellularLocation>
</comment>
<dbReference type="GO" id="GO:0005794">
    <property type="term" value="C:Golgi apparatus"/>
    <property type="evidence" value="ECO:0007669"/>
    <property type="project" value="Ensembl"/>
</dbReference>
<evidence type="ECO:0000256" key="1">
    <source>
        <dbReference type="ARBA" id="ARBA00004251"/>
    </source>
</evidence>
<sequence length="252" mass="27852">MAQLCGPRRGRALLALLASLLLSEVLAADGERGIHDFCLASKVVGRCRASMPRWWYNVTDGSCQLFVYGGCDGNSNNHLSKEECLKKCAAVTENATGDLATSRNAADSSVPSAPRRQDSDDQSSDMFNYEESCTAKAVTGPCRAAFPRWYFDVERNSCNNFIYGGCRGNKNSYLSEEACMLRCFRKQVDSSLPLGTKVVVLAGLFVMVLILFLGASMVYLIRVARRNQERALRTIWSSGDDEEHLVKNTYVL</sequence>
<dbReference type="Gene3D" id="4.10.410.10">
    <property type="entry name" value="Pancreatic trypsin inhibitor Kunitz domain"/>
    <property type="match status" value="2"/>
</dbReference>
<feature type="compositionally biased region" description="Polar residues" evidence="17">
    <location>
        <begin position="99"/>
        <end position="111"/>
    </location>
</feature>